<evidence type="ECO:0000256" key="3">
    <source>
        <dbReference type="ARBA" id="ARBA00022989"/>
    </source>
</evidence>
<protein>
    <recommendedName>
        <fullName evidence="8">Rhodopsin domain-containing protein</fullName>
    </recommendedName>
</protein>
<evidence type="ECO:0000256" key="5">
    <source>
        <dbReference type="ARBA" id="ARBA00038359"/>
    </source>
</evidence>
<evidence type="ECO:0000256" key="6">
    <source>
        <dbReference type="SAM" id="MobiDB-lite"/>
    </source>
</evidence>
<dbReference type="PANTHER" id="PTHR33048">
    <property type="entry name" value="PTH11-LIKE INTEGRAL MEMBRANE PROTEIN (AFU_ORTHOLOGUE AFUA_5G11245)"/>
    <property type="match status" value="1"/>
</dbReference>
<dbReference type="STRING" id="1890683.A0A427YFG0"/>
<dbReference type="PANTHER" id="PTHR33048:SF47">
    <property type="entry name" value="INTEGRAL MEMBRANE PROTEIN-RELATED"/>
    <property type="match status" value="1"/>
</dbReference>
<dbReference type="GO" id="GO:0016020">
    <property type="term" value="C:membrane"/>
    <property type="evidence" value="ECO:0007669"/>
    <property type="project" value="UniProtKB-SubCell"/>
</dbReference>
<keyword evidence="3 7" id="KW-1133">Transmembrane helix</keyword>
<dbReference type="Pfam" id="PF20684">
    <property type="entry name" value="Fung_rhodopsin"/>
    <property type="match status" value="1"/>
</dbReference>
<dbReference type="Proteomes" id="UP000279259">
    <property type="component" value="Unassembled WGS sequence"/>
</dbReference>
<evidence type="ECO:0000313" key="9">
    <source>
        <dbReference type="EMBL" id="RSH89832.1"/>
    </source>
</evidence>
<sequence length="195" mass="21482">MEFRQKVILVATFLVGGFGTIVGVVRIVYLQQALKEERQINPSASITATTRPANFTYQASFSLMWSAVEVCVGIMCICVIVLKPLAMRLMPRLLRAHHGHHHPSGTSESLRSDVKDSRYLDVAHIGEVPGSPLSTSVTHQMDLSATPRTEVSRIESPMSPRPPPISLIPEQPTDEEDGTLDFLEMLASERPPRGP</sequence>
<evidence type="ECO:0000313" key="10">
    <source>
        <dbReference type="Proteomes" id="UP000279259"/>
    </source>
</evidence>
<feature type="domain" description="Rhodopsin" evidence="8">
    <location>
        <begin position="1"/>
        <end position="86"/>
    </location>
</feature>
<reference evidence="9 10" key="1">
    <citation type="submission" date="2018-11" db="EMBL/GenBank/DDBJ databases">
        <title>Genome sequence of Saitozyma podzolica DSM 27192.</title>
        <authorList>
            <person name="Aliyu H."/>
            <person name="Gorte O."/>
            <person name="Ochsenreither K."/>
        </authorList>
    </citation>
    <scope>NUCLEOTIDE SEQUENCE [LARGE SCALE GENOMIC DNA]</scope>
    <source>
        <strain evidence="9 10">DSM 27192</strain>
    </source>
</reference>
<dbReference type="EMBL" id="RSCD01000012">
    <property type="protein sequence ID" value="RSH89832.1"/>
    <property type="molecule type" value="Genomic_DNA"/>
</dbReference>
<organism evidence="9 10">
    <name type="scientific">Saitozyma podzolica</name>
    <dbReference type="NCBI Taxonomy" id="1890683"/>
    <lineage>
        <taxon>Eukaryota</taxon>
        <taxon>Fungi</taxon>
        <taxon>Dikarya</taxon>
        <taxon>Basidiomycota</taxon>
        <taxon>Agaricomycotina</taxon>
        <taxon>Tremellomycetes</taxon>
        <taxon>Tremellales</taxon>
        <taxon>Trimorphomycetaceae</taxon>
        <taxon>Saitozyma</taxon>
    </lineage>
</organism>
<accession>A0A427YFG0</accession>
<name>A0A427YFG0_9TREE</name>
<keyword evidence="4 7" id="KW-0472">Membrane</keyword>
<dbReference type="AlphaFoldDB" id="A0A427YFG0"/>
<keyword evidence="2 7" id="KW-0812">Transmembrane</keyword>
<comment type="similarity">
    <text evidence="5">Belongs to the SAT4 family.</text>
</comment>
<evidence type="ECO:0000259" key="8">
    <source>
        <dbReference type="Pfam" id="PF20684"/>
    </source>
</evidence>
<keyword evidence="10" id="KW-1185">Reference proteome</keyword>
<comment type="subcellular location">
    <subcellularLocation>
        <location evidence="1">Membrane</location>
        <topology evidence="1">Multi-pass membrane protein</topology>
    </subcellularLocation>
</comment>
<dbReference type="InterPro" id="IPR049326">
    <property type="entry name" value="Rhodopsin_dom_fungi"/>
</dbReference>
<gene>
    <name evidence="9" type="ORF">EHS25_001818</name>
</gene>
<dbReference type="InterPro" id="IPR052337">
    <property type="entry name" value="SAT4-like"/>
</dbReference>
<feature type="transmembrane region" description="Helical" evidence="7">
    <location>
        <begin position="63"/>
        <end position="82"/>
    </location>
</feature>
<proteinExistence type="inferred from homology"/>
<evidence type="ECO:0000256" key="7">
    <source>
        <dbReference type="SAM" id="Phobius"/>
    </source>
</evidence>
<comment type="caution">
    <text evidence="9">The sequence shown here is derived from an EMBL/GenBank/DDBJ whole genome shotgun (WGS) entry which is preliminary data.</text>
</comment>
<evidence type="ECO:0000256" key="2">
    <source>
        <dbReference type="ARBA" id="ARBA00022692"/>
    </source>
</evidence>
<evidence type="ECO:0000256" key="1">
    <source>
        <dbReference type="ARBA" id="ARBA00004141"/>
    </source>
</evidence>
<feature type="transmembrane region" description="Helical" evidence="7">
    <location>
        <begin position="7"/>
        <end position="29"/>
    </location>
</feature>
<evidence type="ECO:0000256" key="4">
    <source>
        <dbReference type="ARBA" id="ARBA00023136"/>
    </source>
</evidence>
<feature type="region of interest" description="Disordered" evidence="6">
    <location>
        <begin position="143"/>
        <end position="180"/>
    </location>
</feature>